<reference evidence="3" key="1">
    <citation type="submission" date="2023-10" db="EMBL/GenBank/DDBJ databases">
        <title>Genome assemblies of two species of porcelain crab, Petrolisthes cinctipes and Petrolisthes manimaculis (Anomura: Porcellanidae).</title>
        <authorList>
            <person name="Angst P."/>
        </authorList>
    </citation>
    <scope>NUCLEOTIDE SEQUENCE</scope>
    <source>
        <strain evidence="3">PB745_01</strain>
        <tissue evidence="3">Gill</tissue>
    </source>
</reference>
<name>A0AAE1GDH2_PETCI</name>
<evidence type="ECO:0000313" key="4">
    <source>
        <dbReference type="Proteomes" id="UP001286313"/>
    </source>
</evidence>
<keyword evidence="4" id="KW-1185">Reference proteome</keyword>
<dbReference type="AlphaFoldDB" id="A0AAE1GDH2"/>
<feature type="coiled-coil region" evidence="1">
    <location>
        <begin position="113"/>
        <end position="151"/>
    </location>
</feature>
<accession>A0AAE1GDH2</accession>
<organism evidence="3 4">
    <name type="scientific">Petrolisthes cinctipes</name>
    <name type="common">Flat porcelain crab</name>
    <dbReference type="NCBI Taxonomy" id="88211"/>
    <lineage>
        <taxon>Eukaryota</taxon>
        <taxon>Metazoa</taxon>
        <taxon>Ecdysozoa</taxon>
        <taxon>Arthropoda</taxon>
        <taxon>Crustacea</taxon>
        <taxon>Multicrustacea</taxon>
        <taxon>Malacostraca</taxon>
        <taxon>Eumalacostraca</taxon>
        <taxon>Eucarida</taxon>
        <taxon>Decapoda</taxon>
        <taxon>Pleocyemata</taxon>
        <taxon>Anomura</taxon>
        <taxon>Galatheoidea</taxon>
        <taxon>Porcellanidae</taxon>
        <taxon>Petrolisthes</taxon>
    </lineage>
</organism>
<proteinExistence type="predicted"/>
<evidence type="ECO:0000256" key="1">
    <source>
        <dbReference type="SAM" id="Coils"/>
    </source>
</evidence>
<keyword evidence="2" id="KW-0732">Signal</keyword>
<feature type="chain" id="PRO_5042039553" evidence="2">
    <location>
        <begin position="21"/>
        <end position="196"/>
    </location>
</feature>
<dbReference type="Proteomes" id="UP001286313">
    <property type="component" value="Unassembled WGS sequence"/>
</dbReference>
<comment type="caution">
    <text evidence="3">The sequence shown here is derived from an EMBL/GenBank/DDBJ whole genome shotgun (WGS) entry which is preliminary data.</text>
</comment>
<sequence length="196" mass="21326">MSFTITSLTLLTVMVVMADAASTKPVSISASVSSSMAGTNAAAESRVTGPDGVTKGECVYSRDGSSIKVRFQEKPNGEVIAETDNGNAEEALDVLKKCRAEMIMAGRKVAISSQNLEKTMEVIRKNSEDINKQLVKNSKKLDLNLNKMEDQLNETLGDKMERLEVTIGKQMKVLDKVKENLDKQIQSLGLTEIKNG</sequence>
<evidence type="ECO:0000313" key="3">
    <source>
        <dbReference type="EMBL" id="KAK3889865.1"/>
    </source>
</evidence>
<gene>
    <name evidence="3" type="ORF">Pcinc_006159</name>
</gene>
<evidence type="ECO:0000256" key="2">
    <source>
        <dbReference type="SAM" id="SignalP"/>
    </source>
</evidence>
<protein>
    <submittedName>
        <fullName evidence="3">Uncharacterized protein</fullName>
    </submittedName>
</protein>
<feature type="signal peptide" evidence="2">
    <location>
        <begin position="1"/>
        <end position="20"/>
    </location>
</feature>
<keyword evidence="1" id="KW-0175">Coiled coil</keyword>
<dbReference type="EMBL" id="JAWQEG010000458">
    <property type="protein sequence ID" value="KAK3889865.1"/>
    <property type="molecule type" value="Genomic_DNA"/>
</dbReference>